<sequence length="220" mass="24717">MLDREKCKCMLGCWLLDCLIDDFEEYGKEKSEMVKIGRAHRLKHQNISKITPPILPTPLRNDEGTSPQLPPITNPPLTPQENEKSIEAINKKFHELQTERIIEKGLPNKLEDPSNFVLPLKLLGLSRANPSNADLKKADNSTCDVIIDNGRGTTVIDDGAVKHVFYAKLKRSLLDFNKKFYNSLGRAPNRCSSSIGKTLGVVIVHLRNRLGRLDHGLTEL</sequence>
<evidence type="ECO:0000313" key="2">
    <source>
        <dbReference type="Proteomes" id="UP001151760"/>
    </source>
</evidence>
<organism evidence="1 2">
    <name type="scientific">Tanacetum coccineum</name>
    <dbReference type="NCBI Taxonomy" id="301880"/>
    <lineage>
        <taxon>Eukaryota</taxon>
        <taxon>Viridiplantae</taxon>
        <taxon>Streptophyta</taxon>
        <taxon>Embryophyta</taxon>
        <taxon>Tracheophyta</taxon>
        <taxon>Spermatophyta</taxon>
        <taxon>Magnoliopsida</taxon>
        <taxon>eudicotyledons</taxon>
        <taxon>Gunneridae</taxon>
        <taxon>Pentapetalae</taxon>
        <taxon>asterids</taxon>
        <taxon>campanulids</taxon>
        <taxon>Asterales</taxon>
        <taxon>Asteraceae</taxon>
        <taxon>Asteroideae</taxon>
        <taxon>Anthemideae</taxon>
        <taxon>Anthemidinae</taxon>
        <taxon>Tanacetum</taxon>
    </lineage>
</organism>
<evidence type="ECO:0008006" key="3">
    <source>
        <dbReference type="Google" id="ProtNLM"/>
    </source>
</evidence>
<accession>A0ABQ5HZ90</accession>
<gene>
    <name evidence="1" type="ORF">Tco_1081452</name>
</gene>
<reference evidence="1" key="1">
    <citation type="journal article" date="2022" name="Int. J. Mol. Sci.">
        <title>Draft Genome of Tanacetum Coccineum: Genomic Comparison of Closely Related Tanacetum-Family Plants.</title>
        <authorList>
            <person name="Yamashiro T."/>
            <person name="Shiraishi A."/>
            <person name="Nakayama K."/>
            <person name="Satake H."/>
        </authorList>
    </citation>
    <scope>NUCLEOTIDE SEQUENCE</scope>
</reference>
<keyword evidence="2" id="KW-1185">Reference proteome</keyword>
<evidence type="ECO:0000313" key="1">
    <source>
        <dbReference type="EMBL" id="GJT92607.1"/>
    </source>
</evidence>
<protein>
    <recommendedName>
        <fullName evidence="3">Reverse transcriptase domain-containing protein</fullName>
    </recommendedName>
</protein>
<dbReference type="EMBL" id="BQNB010020125">
    <property type="protein sequence ID" value="GJT92607.1"/>
    <property type="molecule type" value="Genomic_DNA"/>
</dbReference>
<dbReference type="Proteomes" id="UP001151760">
    <property type="component" value="Unassembled WGS sequence"/>
</dbReference>
<name>A0ABQ5HZ90_9ASTR</name>
<proteinExistence type="predicted"/>
<comment type="caution">
    <text evidence="1">The sequence shown here is derived from an EMBL/GenBank/DDBJ whole genome shotgun (WGS) entry which is preliminary data.</text>
</comment>
<reference evidence="1" key="2">
    <citation type="submission" date="2022-01" db="EMBL/GenBank/DDBJ databases">
        <authorList>
            <person name="Yamashiro T."/>
            <person name="Shiraishi A."/>
            <person name="Satake H."/>
            <person name="Nakayama K."/>
        </authorList>
    </citation>
    <scope>NUCLEOTIDE SEQUENCE</scope>
</reference>